<feature type="transmembrane region" description="Helical" evidence="2">
    <location>
        <begin position="98"/>
        <end position="119"/>
    </location>
</feature>
<keyword evidence="2" id="KW-0472">Membrane</keyword>
<evidence type="ECO:0000313" key="4">
    <source>
        <dbReference type="Proteomes" id="UP000594262"/>
    </source>
</evidence>
<organism evidence="3 4">
    <name type="scientific">Clytia hemisphaerica</name>
    <dbReference type="NCBI Taxonomy" id="252671"/>
    <lineage>
        <taxon>Eukaryota</taxon>
        <taxon>Metazoa</taxon>
        <taxon>Cnidaria</taxon>
        <taxon>Hydrozoa</taxon>
        <taxon>Hydroidolina</taxon>
        <taxon>Leptothecata</taxon>
        <taxon>Obeliida</taxon>
        <taxon>Clytiidae</taxon>
        <taxon>Clytia</taxon>
    </lineage>
</organism>
<keyword evidence="2" id="KW-1133">Transmembrane helix</keyword>
<evidence type="ECO:0000256" key="1">
    <source>
        <dbReference type="SAM" id="Coils"/>
    </source>
</evidence>
<proteinExistence type="predicted"/>
<feature type="transmembrane region" description="Helical" evidence="2">
    <location>
        <begin position="32"/>
        <end position="57"/>
    </location>
</feature>
<dbReference type="EnsemblMetazoa" id="CLYHEMT022731.2">
    <property type="protein sequence ID" value="CLYHEMP022731.2"/>
    <property type="gene ID" value="CLYHEMG022731"/>
</dbReference>
<keyword evidence="1" id="KW-0175">Coiled coil</keyword>
<feature type="transmembrane region" description="Helical" evidence="2">
    <location>
        <begin position="64"/>
        <end position="92"/>
    </location>
</feature>
<evidence type="ECO:0000256" key="2">
    <source>
        <dbReference type="SAM" id="Phobius"/>
    </source>
</evidence>
<protein>
    <submittedName>
        <fullName evidence="3">Uncharacterized protein</fullName>
    </submittedName>
</protein>
<accession>A0A7M5XFP1</accession>
<reference evidence="3" key="1">
    <citation type="submission" date="2021-01" db="UniProtKB">
        <authorList>
            <consortium name="EnsemblMetazoa"/>
        </authorList>
    </citation>
    <scope>IDENTIFICATION</scope>
</reference>
<dbReference type="AlphaFoldDB" id="A0A7M5XFP1"/>
<name>A0A7M5XFP1_9CNID</name>
<dbReference type="Proteomes" id="UP000594262">
    <property type="component" value="Unplaced"/>
</dbReference>
<feature type="coiled-coil region" evidence="1">
    <location>
        <begin position="133"/>
        <end position="163"/>
    </location>
</feature>
<keyword evidence="2" id="KW-0812">Transmembrane</keyword>
<keyword evidence="4" id="KW-1185">Reference proteome</keyword>
<sequence length="202" mass="23721">MADDGIIKLVENDFFFNFKQINEFLNKTSYEAISIMVFFQVIAISFIIGRFSTLYLLMWISSTFLIYNIAGPFFCLKWMLVFSSLIWHFLLFLWTHPYLIACVILIYGAYSIVSIWSSYAKEDEKELHKILALEKLESIEEKTKAMKQELERLSMEVRSLQDQRGGDHASFVSEWLNDVPYPLDRRREAAKSHQGTPSRFRS</sequence>
<evidence type="ECO:0000313" key="3">
    <source>
        <dbReference type="EnsemblMetazoa" id="CLYHEMP022731.2"/>
    </source>
</evidence>